<feature type="domain" description="Chorein N-terminal" evidence="6">
    <location>
        <begin position="1"/>
        <end position="860"/>
    </location>
</feature>
<dbReference type="GO" id="GO:0061709">
    <property type="term" value="P:reticulophagy"/>
    <property type="evidence" value="ECO:0007669"/>
    <property type="project" value="EnsemblFungi"/>
</dbReference>
<comment type="function">
    <text evidence="4">Mediates the transfer of lipids between membranes at organelle contact sites. May play a role in mitochondrial lipid homeostasis.</text>
</comment>
<feature type="domain" description="VPS13-like middle region" evidence="7">
    <location>
        <begin position="1048"/>
        <end position="1758"/>
    </location>
</feature>
<evidence type="ECO:0000256" key="2">
    <source>
        <dbReference type="ARBA" id="ARBA00022448"/>
    </source>
</evidence>
<dbReference type="Pfam" id="PF12624">
    <property type="entry name" value="VPS13_N"/>
    <property type="match status" value="1"/>
</dbReference>
<dbReference type="Pfam" id="PF25037">
    <property type="entry name" value="VPS13_C"/>
    <property type="match status" value="1"/>
</dbReference>
<dbReference type="GO" id="GO:0006623">
    <property type="term" value="P:protein targeting to vacuole"/>
    <property type="evidence" value="ECO:0007669"/>
    <property type="project" value="EnsemblFungi"/>
</dbReference>
<dbReference type="GO" id="GO:0005794">
    <property type="term" value="C:Golgi apparatus"/>
    <property type="evidence" value="ECO:0007669"/>
    <property type="project" value="UniProtKB-UniRule"/>
</dbReference>
<comment type="similarity">
    <text evidence="1 4">Belongs to the VPS13 family.</text>
</comment>
<keyword evidence="4" id="KW-0333">Golgi apparatus</keyword>
<dbReference type="GO" id="GO:0010008">
    <property type="term" value="C:endosome membrane"/>
    <property type="evidence" value="ECO:0007669"/>
    <property type="project" value="EnsemblFungi"/>
</dbReference>
<dbReference type="Pfam" id="PF25033">
    <property type="entry name" value="VPS13_M"/>
    <property type="match status" value="1"/>
</dbReference>
<evidence type="ECO:0000259" key="9">
    <source>
        <dbReference type="Pfam" id="PF25037"/>
    </source>
</evidence>
<dbReference type="PANTHER" id="PTHR16166">
    <property type="entry name" value="VACUOLAR PROTEIN SORTING-ASSOCIATED PROTEIN VPS13"/>
    <property type="match status" value="1"/>
</dbReference>
<evidence type="ECO:0000313" key="11">
    <source>
        <dbReference type="Proteomes" id="UP000590412"/>
    </source>
</evidence>
<feature type="compositionally biased region" description="Low complexity" evidence="5">
    <location>
        <begin position="1655"/>
        <end position="1665"/>
    </location>
</feature>
<dbReference type="GO" id="GO:0006895">
    <property type="term" value="P:Golgi to endosome transport"/>
    <property type="evidence" value="ECO:0007669"/>
    <property type="project" value="EnsemblFungi"/>
</dbReference>
<dbReference type="Pfam" id="PF25036">
    <property type="entry name" value="VPS13_VAB"/>
    <property type="match status" value="1"/>
</dbReference>
<feature type="domain" description="Intermembrane lipid transfer protein VPS13-like C-terminal" evidence="9">
    <location>
        <begin position="2931"/>
        <end position="3035"/>
    </location>
</feature>
<evidence type="ECO:0000256" key="5">
    <source>
        <dbReference type="SAM" id="MobiDB-lite"/>
    </source>
</evidence>
<dbReference type="InterPro" id="IPR017148">
    <property type="entry name" value="VPS13_fungi"/>
</dbReference>
<dbReference type="GO" id="GO:0032120">
    <property type="term" value="P:ascospore-type prospore membrane formation"/>
    <property type="evidence" value="ECO:0007669"/>
    <property type="project" value="EnsemblFungi"/>
</dbReference>
<feature type="domain" description="Vacuolar protein sorting-associated protein 13 VPS13 adaptor binding" evidence="8">
    <location>
        <begin position="1845"/>
        <end position="2405"/>
    </location>
</feature>
<proteinExistence type="inferred from homology"/>
<dbReference type="GO" id="GO:0036258">
    <property type="term" value="P:multivesicular body assembly"/>
    <property type="evidence" value="ECO:0007669"/>
    <property type="project" value="EnsemblFungi"/>
</dbReference>
<evidence type="ECO:0000256" key="4">
    <source>
        <dbReference type="PIRNR" id="PIRNR037235"/>
    </source>
</evidence>
<keyword evidence="2 4" id="KW-0813">Transport</keyword>
<sequence length="3061" mass="346403">MFESLVANLINRFLGSYIENFDPKQLNIGIWSGDVKLRNLRLKKESLDEFKLPIDVKFGHLGELTLQIPWSNLKSKPVRIIIEDLYVLASPIILQDYDEEEDEKRQQALKESKLKDLEAILEAKGEELGRDLADETFAESLVKKIVDNLQVTIKKIHLRYEDQSVLTEKPYTLGLSLDELSAVSTDENWKPSFIAITQAFTRKLLTLKSLYCYMETKDPQLYSDLDKEGQLQEFEAQNDHQEYLMKPVSGTGKLTIHKLGTTREHPHLDTELFFEEFGLEINEQQYEDILWTASKFRWYSKTAKFRKYRPKVPPSEDPKAWFKYAAECVLNEIHEKNSKWSWDHFAKRRDERKEYIQLWKLKLEKKIGEDEQKQLQNLEETLSFDDIKLYRSLARNELRKEGSNAKLYDTDSAEKGEQQKKGWFSGWWGGGNATSQKDEQQKTMGADGEHIDLSLTDDQRKTLYDTIDYDEEAEISTVDLPDDCVKLRVSASLKKGGLVVRRSDLTNLADVAFEGCQAHFYQRPNSFLGGFQVLEFKVEDGTGSSVYNHVVSVKQTIPNAGQDQNDLSTPFFQIQYEQNPLDGSADSKLLGSLKSMTIFYNPKFIEELIRFFTPPKIHLDTVGAIMNAAESTVEGLTSQTRMGLEYALEEHKTINVNMDLQTPLLIMPLDPSSYKSPVAILDAGHINIVSDLVEKNKIKEYKDKEKYTKDDWKNLNELLYDQFKFSLEDAQFFVGHTIKSTMEQLYSHDKPRPALMLDNFSVNFNLGLSILPDAQNLAKMRLGGNVPKLQVAMNDFQYKTILSILDAAIPNTSFDSSDESSVFEAYGNDNPGDGLDIDDNSFKENTNNKSVQKPSNSEQHLIELSFSVDFIKLHLSRCFDGRTLEAEPLIEIVGNALEMDLYRTETDLHMNLALLDFNILDHIEKSGKEEFQKLITSNTESDSTKKLLNVEYNRRLRIVDYNNKKIEVFDQDIDLHLATVKFVITRKSLLSILTFCLNTFTDPNQEPTPADELNHNPEDVDAAPQKINMKLDLDSVIMVLNEDGVKLATFSLNAAQISLLLLPEAMDVSGSLGALSLVDELKYNNDDSPRYLLQMDEKDLANFRYKTFDMHGERPSELKFNVSAIAVNFVESSIGRIVRFGNQFMQMKAIYDRTREAAINEAPQLPNKLKFDILIQGPKITFLVDGVGSNEIVANLGEIYAHNEYQKALNVISVGIRNVQLLSNFKFKEVQQDLKVIDDLDVSFDVNWSENYVKDTSTFEITGKMPELDIHLTELQVKSLTDISNSVAAAFTIGDDSSDMVEIEEEAAFANAVLKHDTKVRHGDNNTKDNKEPEAPSLVSEIPSDHSMANITFELPRISLSLYNNTADLSDIKQAQLSSFSLNEAKVSVDLKQNTSLKANLAIKSFVVEDTRQHTESKFPVIIPAANDVDNQFQLQVTSDIVGESKTLAMILTVEKPKAILALDYLFDLQAFIDTAIPSTEPPASDKNQSRKSVSSIPDISATAEDIKTHFGFSVNIIKPSIFLLADDTKADTEAIAFKVEQISISKQNVVSLATSKVGLYLTRMDNPKNSRYRIIDDFSISFAYDDRRSSPGKYLDNIQASIDPLVLRVSVRDVRLGLAILQRVNDLYAKHQGILSAKDKDKRSLLESSDDDSSSTSDSQQLEQVESTEVARDEVVKGEEMTVSFGGLRFVLIGDVSELPVLDMNVSPFEVRAINWSTDLSAEIHLETYVNIFNYSKSAWEPLVEAWPVSIYASKTQGPNSKLFFECVSRQVVQITVTSRSVALLSQVQYLLSSDEKLKPRGEDYPFLIVNDTGLDLSVWTNGNKAESETKIKYGESKPWAFEDWRKIRENLDVNTSNTLDIAFNNGEYENIEHLSAAREGEDLHVLYPAVDGVHNRLAVAISLREDNVKVITLRSTLVIENDADVPITVEILDDKRAEMKVESKGTLSVPIDLAYNGKFRVKPNLHTSYAWSDGEIHWKDAMKSELSLRCPATTRDDSSVFYFQAKAVFDRHEPLAQVYPHMKFVISAPLEIENLLPYDFDYRLYDKNSRREWTGSVQKGVKSYVHVVSLKNLLLLSIQPRNCNYSKSEFAVINGGSRSDFERENTLKLKGDDILKLNIFYPRKQADSTSLKVIIYSPYVILNRSNLNIIASEKENQFVSLAKTIDSEQIYPKMFSFFKVDDRKNRATIKTDETVWSRPLSFDAIGQASELRLQLLGKQKEINLGVTISEGEGIYNLTKTITITPRYVVINRLPESISLAEEGSIKEINAMPDALLPLYGLRCVDKKNLIMKLGQTSRWSQPFSIDNVGQLYIKVQKNNVGQVLVKVTMLLEDATMFIHIEDANNQWPYSIKNYTDEEFYIYQINPNINADGEVVKRETVYKPIYYRVPPKSVMPYAYDYPNGIVKEIIVRSHGRERGVSLAEIGNLRPFRLPSTDSQDQQIVDLNVVADGPTQCLVITDYDPSQSLYKMKNETVSSSSLPSNQDHFVEADVEDNYHTKVVTNFDGVGISLINTRDQELCYITLRGVEFRYNESNLYQNISAKLKWVQIDNQLYGGIFPIILYPSVIPKTGKELNEHPALSASVCRVKDDSHGVVFIKYATTLMQELNFELDEDFLFAMLDFVKFPGASWNKEQVNRLCDENLDIPEPSKLSNSSDIYFEALHLQPIQANISFVRTERLNAEDKTNSQNTVMFFLNILTMAIGNINDAPIKLNALFIENIRAPTPILVESIKTHYSQAFFYQLYNIVGSADFLGNPVGLFNLLSSGVMDIFYEPYQGYVLTDSPQELGIGLAKGGLSFMKKSVFGFSDSIAKVTGSIAKGLTVATMDSKFQERRRLQTRRNRANHAVYGFTTGANSFIEALSSGIGGIAAAPLEGADEDGAAGFFKGIGKGIIGLPTKTAIGFFDFASNVSEGIRNTTTVFDGEKLDRIRLPRYINPDEVVRPYNEREAQGQYWMHGIDGGIFWNHTYLAHLLLPGDEMAVLVTLRDIVLFDINTLKSRWVVRFDQIKSISVESTGLTIELKNRKGPFIPIPDRKSRTYLYQKIGVAVKEYNKFCRVTL</sequence>
<feature type="compositionally biased region" description="Basic and acidic residues" evidence="5">
    <location>
        <begin position="1320"/>
        <end position="1334"/>
    </location>
</feature>
<dbReference type="GO" id="GO:0045324">
    <property type="term" value="P:late endosome to vacuole transport"/>
    <property type="evidence" value="ECO:0007669"/>
    <property type="project" value="UniProtKB-UniRule"/>
</dbReference>
<evidence type="ECO:0000259" key="7">
    <source>
        <dbReference type="Pfam" id="PF25033"/>
    </source>
</evidence>
<evidence type="ECO:0000259" key="8">
    <source>
        <dbReference type="Pfam" id="PF25036"/>
    </source>
</evidence>
<dbReference type="GO" id="GO:0005741">
    <property type="term" value="C:mitochondrial outer membrane"/>
    <property type="evidence" value="ECO:0007669"/>
    <property type="project" value="EnsemblFungi"/>
</dbReference>
<dbReference type="GO" id="GO:0120014">
    <property type="term" value="F:phospholipid transfer activity"/>
    <property type="evidence" value="ECO:0007669"/>
    <property type="project" value="EnsemblFungi"/>
</dbReference>
<evidence type="ECO:0000259" key="6">
    <source>
        <dbReference type="Pfam" id="PF12624"/>
    </source>
</evidence>
<comment type="caution">
    <text evidence="10">The sequence shown here is derived from an EMBL/GenBank/DDBJ whole genome shotgun (WGS) entry which is preliminary data.</text>
</comment>
<dbReference type="GO" id="GO:0007005">
    <property type="term" value="P:mitochondrion organization"/>
    <property type="evidence" value="ECO:0007669"/>
    <property type="project" value="EnsemblFungi"/>
</dbReference>
<dbReference type="GO" id="GO:0090083">
    <property type="term" value="P:regulation of inclusion body assembly"/>
    <property type="evidence" value="ECO:0007669"/>
    <property type="project" value="EnsemblFungi"/>
</dbReference>
<dbReference type="InterPro" id="IPR009543">
    <property type="entry name" value="VPS13_VAB"/>
</dbReference>
<dbReference type="GO" id="GO:0005829">
    <property type="term" value="C:cytosol"/>
    <property type="evidence" value="ECO:0007669"/>
    <property type="project" value="GOC"/>
</dbReference>
<dbReference type="GO" id="GO:0005628">
    <property type="term" value="C:prospore membrane"/>
    <property type="evidence" value="ECO:0007669"/>
    <property type="project" value="EnsemblFungi"/>
</dbReference>
<dbReference type="InterPro" id="IPR026854">
    <property type="entry name" value="VPS13_N"/>
</dbReference>
<dbReference type="GO" id="GO:0045053">
    <property type="term" value="P:protein retention in Golgi apparatus"/>
    <property type="evidence" value="ECO:0007669"/>
    <property type="project" value="UniProtKB-UniRule"/>
</dbReference>
<keyword evidence="3 4" id="KW-0445">Lipid transport</keyword>
<accession>A0A8X7NL21</accession>
<dbReference type="GO" id="GO:0009267">
    <property type="term" value="P:cellular response to starvation"/>
    <property type="evidence" value="ECO:0007669"/>
    <property type="project" value="EnsemblFungi"/>
</dbReference>
<dbReference type="GO" id="GO:1990816">
    <property type="term" value="C:vacuole-mitochondrion membrane contact site"/>
    <property type="evidence" value="ECO:0007669"/>
    <property type="project" value="EnsemblFungi"/>
</dbReference>
<evidence type="ECO:0000256" key="3">
    <source>
        <dbReference type="ARBA" id="ARBA00023055"/>
    </source>
</evidence>
<evidence type="ECO:0000256" key="1">
    <source>
        <dbReference type="ARBA" id="ARBA00006545"/>
    </source>
</evidence>
<dbReference type="Proteomes" id="UP000590412">
    <property type="component" value="Unassembled WGS sequence"/>
</dbReference>
<dbReference type="GO" id="GO:0005543">
    <property type="term" value="F:phospholipid binding"/>
    <property type="evidence" value="ECO:0007669"/>
    <property type="project" value="EnsemblFungi"/>
</dbReference>
<gene>
    <name evidence="10" type="ORF">FOB60_004147</name>
</gene>
<dbReference type="EMBL" id="JABWAB010000006">
    <property type="protein sequence ID" value="KAF6048763.1"/>
    <property type="molecule type" value="Genomic_DNA"/>
</dbReference>
<dbReference type="GO" id="GO:0005774">
    <property type="term" value="C:vacuolar membrane"/>
    <property type="evidence" value="ECO:0007669"/>
    <property type="project" value="EnsemblFungi"/>
</dbReference>
<reference evidence="10" key="1">
    <citation type="submission" date="2020-03" db="EMBL/GenBank/DDBJ databases">
        <title>FDA dAtabase for Regulatory Grade micrObial Sequences (FDA-ARGOS): Supporting development and validation of Infectious Disease Dx tests.</title>
        <authorList>
            <person name="Campos J."/>
            <person name="Goldberg B."/>
            <person name="Tallon L."/>
            <person name="Sadzewicz L."/>
            <person name="Vavikolanu K."/>
            <person name="Mehta A."/>
            <person name="Aluvathingal J."/>
            <person name="Nadendla S."/>
            <person name="Nandy P."/>
            <person name="Geyer C."/>
            <person name="Yan Y."/>
            <person name="Sichtig H."/>
        </authorList>
    </citation>
    <scope>NUCLEOTIDE SEQUENCE [LARGE SCALE GENOMIC DNA]</scope>
    <source>
        <strain evidence="10">FDAARGOS_652</strain>
    </source>
</reference>
<dbReference type="GO" id="GO:0071561">
    <property type="term" value="C:nucleus-vacuole junction"/>
    <property type="evidence" value="ECO:0007669"/>
    <property type="project" value="EnsemblFungi"/>
</dbReference>
<dbReference type="InterPro" id="IPR056748">
    <property type="entry name" value="VPS13-like_C"/>
</dbReference>
<protein>
    <recommendedName>
        <fullName evidence="4">Vacuolar protein sorting-associated protein</fullName>
    </recommendedName>
</protein>
<evidence type="ECO:0000313" key="10">
    <source>
        <dbReference type="EMBL" id="KAF6048763.1"/>
    </source>
</evidence>
<dbReference type="PANTHER" id="PTHR16166:SF93">
    <property type="entry name" value="INTERMEMBRANE LIPID TRANSFER PROTEIN VPS13"/>
    <property type="match status" value="1"/>
</dbReference>
<dbReference type="GO" id="GO:0005798">
    <property type="term" value="C:Golgi-associated vesicle"/>
    <property type="evidence" value="ECO:0007669"/>
    <property type="project" value="EnsemblFungi"/>
</dbReference>
<dbReference type="GO" id="GO:0005777">
    <property type="term" value="C:peroxisome"/>
    <property type="evidence" value="ECO:0007669"/>
    <property type="project" value="EnsemblFungi"/>
</dbReference>
<dbReference type="InterPro" id="IPR026847">
    <property type="entry name" value="VPS13"/>
</dbReference>
<feature type="region of interest" description="Disordered" evidence="5">
    <location>
        <begin position="1642"/>
        <end position="1671"/>
    </location>
</feature>
<organism evidence="10 11">
    <name type="scientific">Candida parapsilosis</name>
    <name type="common">Yeast</name>
    <dbReference type="NCBI Taxonomy" id="5480"/>
    <lineage>
        <taxon>Eukaryota</taxon>
        <taxon>Fungi</taxon>
        <taxon>Dikarya</taxon>
        <taxon>Ascomycota</taxon>
        <taxon>Saccharomycotina</taxon>
        <taxon>Pichiomycetes</taxon>
        <taxon>Debaryomycetaceae</taxon>
        <taxon>Candida/Lodderomyces clade</taxon>
        <taxon>Candida</taxon>
    </lineage>
</organism>
<dbReference type="GO" id="GO:0005770">
    <property type="term" value="C:late endosome"/>
    <property type="evidence" value="ECO:0007669"/>
    <property type="project" value="EnsemblFungi"/>
</dbReference>
<feature type="region of interest" description="Disordered" evidence="5">
    <location>
        <begin position="1320"/>
        <end position="1343"/>
    </location>
</feature>
<dbReference type="PIRSF" id="PIRSF037235">
    <property type="entry name" value="VPS13_fungi"/>
    <property type="match status" value="1"/>
</dbReference>
<dbReference type="InterPro" id="IPR056747">
    <property type="entry name" value="VPS13-like_M"/>
</dbReference>
<name>A0A8X7NL21_CANPA</name>